<organism evidence="2 3">
    <name type="scientific">Streptomyces nigrescens</name>
    <dbReference type="NCBI Taxonomy" id="1920"/>
    <lineage>
        <taxon>Bacteria</taxon>
        <taxon>Bacillati</taxon>
        <taxon>Actinomycetota</taxon>
        <taxon>Actinomycetes</taxon>
        <taxon>Kitasatosporales</taxon>
        <taxon>Streptomycetaceae</taxon>
        <taxon>Streptomyces</taxon>
    </lineage>
</organism>
<dbReference type="EMBL" id="BLIP01000005">
    <property type="protein sequence ID" value="GFE27616.1"/>
    <property type="molecule type" value="Genomic_DNA"/>
</dbReference>
<feature type="region of interest" description="Disordered" evidence="1">
    <location>
        <begin position="152"/>
        <end position="185"/>
    </location>
</feature>
<proteinExistence type="predicted"/>
<evidence type="ECO:0000256" key="1">
    <source>
        <dbReference type="SAM" id="MobiDB-lite"/>
    </source>
</evidence>
<sequence length="185" mass="20208">MREAPQTYECVSGGSQHRAGHGYVRRRLEVGWLNLKLHGRVSRQPALGGLFAMHLLHIEAWIGDGWQRVVRLGDYEPPKDGSWDDDLTNEPETFLGATPGTFWIDTADSAHAAGRPPPAACSRPCMSPLIARARQPPLPDILGSLLTQQPCQVRPLGAGEEVDRGRGQGESGQESPSPWSTASRR</sequence>
<accession>A0A640U0A1</accession>
<gene>
    <name evidence="2" type="ORF">Sliba_80690</name>
</gene>
<dbReference type="Proteomes" id="UP000429552">
    <property type="component" value="Unassembled WGS sequence"/>
</dbReference>
<protein>
    <submittedName>
        <fullName evidence="2">Uncharacterized protein</fullName>
    </submittedName>
</protein>
<feature type="compositionally biased region" description="Polar residues" evidence="1">
    <location>
        <begin position="171"/>
        <end position="185"/>
    </location>
</feature>
<reference evidence="2 3" key="1">
    <citation type="submission" date="2019-12" db="EMBL/GenBank/DDBJ databases">
        <title>Whole genome shotgun sequence of Streptomyces libani subsp. libani NBRC 13452.</title>
        <authorList>
            <person name="Ichikawa N."/>
            <person name="Kimura A."/>
            <person name="Kitahashi Y."/>
            <person name="Komaki H."/>
            <person name="Tamura T."/>
        </authorList>
    </citation>
    <scope>NUCLEOTIDE SEQUENCE [LARGE SCALE GENOMIC DNA]</scope>
    <source>
        <strain evidence="2 3">NBRC 13452</strain>
    </source>
</reference>
<comment type="caution">
    <text evidence="2">The sequence shown here is derived from an EMBL/GenBank/DDBJ whole genome shotgun (WGS) entry which is preliminary data.</text>
</comment>
<evidence type="ECO:0000313" key="2">
    <source>
        <dbReference type="EMBL" id="GFE27616.1"/>
    </source>
</evidence>
<name>A0A640U0A1_STRNI</name>
<dbReference type="AlphaFoldDB" id="A0A640U0A1"/>
<evidence type="ECO:0000313" key="3">
    <source>
        <dbReference type="Proteomes" id="UP000429552"/>
    </source>
</evidence>